<organism evidence="3 4">
    <name type="scientific">Sulfurimonas lithotrophica</name>
    <dbReference type="NCBI Taxonomy" id="2590022"/>
    <lineage>
        <taxon>Bacteria</taxon>
        <taxon>Pseudomonadati</taxon>
        <taxon>Campylobacterota</taxon>
        <taxon>Epsilonproteobacteria</taxon>
        <taxon>Campylobacterales</taxon>
        <taxon>Sulfurimonadaceae</taxon>
        <taxon>Sulfurimonas</taxon>
    </lineage>
</organism>
<dbReference type="GO" id="GO:0042256">
    <property type="term" value="P:cytosolic ribosome assembly"/>
    <property type="evidence" value="ECO:0007669"/>
    <property type="project" value="UniProtKB-UniRule"/>
</dbReference>
<dbReference type="Proteomes" id="UP000326944">
    <property type="component" value="Chromosome"/>
</dbReference>
<name>A0A5P8P2Y4_9BACT</name>
<evidence type="ECO:0000256" key="1">
    <source>
        <dbReference type="ARBA" id="ARBA00010574"/>
    </source>
</evidence>
<dbReference type="SUPFAM" id="SSF81301">
    <property type="entry name" value="Nucleotidyltransferase"/>
    <property type="match status" value="1"/>
</dbReference>
<comment type="similarity">
    <text evidence="1 2">Belongs to the Iojap/RsfS family.</text>
</comment>
<dbReference type="PANTHER" id="PTHR21043">
    <property type="entry name" value="IOJAP SUPERFAMILY ORTHOLOG"/>
    <property type="match status" value="1"/>
</dbReference>
<keyword evidence="4" id="KW-1185">Reference proteome</keyword>
<keyword evidence="2" id="KW-0810">Translation regulation</keyword>
<dbReference type="RefSeq" id="WP_152307919.1">
    <property type="nucleotide sequence ID" value="NZ_CP043617.1"/>
</dbReference>
<dbReference type="EMBL" id="CP043617">
    <property type="protein sequence ID" value="QFR49971.1"/>
    <property type="molecule type" value="Genomic_DNA"/>
</dbReference>
<comment type="function">
    <text evidence="2">Functions as a ribosomal silencing factor. Interacts with ribosomal protein uL14 (rplN), blocking formation of intersubunit bridge B8. Prevents association of the 30S and 50S ribosomal subunits and the formation of functional ribosomes, thus repressing translation.</text>
</comment>
<evidence type="ECO:0000313" key="3">
    <source>
        <dbReference type="EMBL" id="QFR49971.1"/>
    </source>
</evidence>
<dbReference type="NCBIfam" id="TIGR00090">
    <property type="entry name" value="rsfS_iojap_ybeB"/>
    <property type="match status" value="1"/>
</dbReference>
<evidence type="ECO:0000313" key="4">
    <source>
        <dbReference type="Proteomes" id="UP000326944"/>
    </source>
</evidence>
<sequence length="109" mass="12499">MKDRIKKITEILDKNKAEAIEVFDLSDKEYIVDTAIIASSLGSRHTLALLDHLKKDLKPDEHINNVDESGDWVVIDLGDILIHIMTPEYRVKYDMETFLSEIGETKETL</sequence>
<evidence type="ECO:0000256" key="2">
    <source>
        <dbReference type="HAMAP-Rule" id="MF_01477"/>
    </source>
</evidence>
<dbReference type="KEGG" id="sulg:FJR48_09640"/>
<dbReference type="GO" id="GO:0043023">
    <property type="term" value="F:ribosomal large subunit binding"/>
    <property type="evidence" value="ECO:0007669"/>
    <property type="project" value="TreeGrafter"/>
</dbReference>
<comment type="subcellular location">
    <subcellularLocation>
        <location evidence="2">Cytoplasm</location>
    </subcellularLocation>
</comment>
<dbReference type="PANTHER" id="PTHR21043:SF0">
    <property type="entry name" value="MITOCHONDRIAL ASSEMBLY OF RIBOSOMAL LARGE SUBUNIT PROTEIN 1"/>
    <property type="match status" value="1"/>
</dbReference>
<dbReference type="InterPro" id="IPR043519">
    <property type="entry name" value="NT_sf"/>
</dbReference>
<dbReference type="OrthoDB" id="9793681at2"/>
<gene>
    <name evidence="2 3" type="primary">rsfS</name>
    <name evidence="3" type="ORF">FJR48_09640</name>
</gene>
<dbReference type="Pfam" id="PF02410">
    <property type="entry name" value="RsfS"/>
    <property type="match status" value="1"/>
</dbReference>
<proteinExistence type="inferred from homology"/>
<dbReference type="GO" id="GO:0090071">
    <property type="term" value="P:negative regulation of ribosome biogenesis"/>
    <property type="evidence" value="ECO:0007669"/>
    <property type="project" value="UniProtKB-UniRule"/>
</dbReference>
<protein>
    <recommendedName>
        <fullName evidence="2">Ribosomal silencing factor RsfS</fullName>
    </recommendedName>
</protein>
<dbReference type="AlphaFoldDB" id="A0A5P8P2Y4"/>
<keyword evidence="2" id="KW-0678">Repressor</keyword>
<dbReference type="GO" id="GO:0005737">
    <property type="term" value="C:cytoplasm"/>
    <property type="evidence" value="ECO:0007669"/>
    <property type="project" value="UniProtKB-SubCell"/>
</dbReference>
<dbReference type="InterPro" id="IPR004394">
    <property type="entry name" value="Iojap/RsfS/C7orf30"/>
</dbReference>
<comment type="subunit">
    <text evidence="2">Interacts with ribosomal protein uL14 (rplN).</text>
</comment>
<keyword evidence="2" id="KW-0963">Cytoplasm</keyword>
<reference evidence="3 4" key="1">
    <citation type="submission" date="2019-09" db="EMBL/GenBank/DDBJ databases">
        <title>Sulfurimonas gotlandica sp. nov., a chemoautotrophic and psychrotolerant epsilonproteobacterium isolated from a pelagic redoxcline, and an emended description of the genus Sulfurimonas.</title>
        <authorList>
            <person name="Wang S."/>
            <person name="Jiang L."/>
            <person name="Shao S."/>
        </authorList>
    </citation>
    <scope>NUCLEOTIDE SEQUENCE [LARGE SCALE GENOMIC DNA]</scope>
    <source>
        <strain evidence="3 4">GYSZ_1</strain>
    </source>
</reference>
<dbReference type="Gene3D" id="3.30.460.10">
    <property type="entry name" value="Beta Polymerase, domain 2"/>
    <property type="match status" value="1"/>
</dbReference>
<dbReference type="HAMAP" id="MF_01477">
    <property type="entry name" value="Iojap_RsfS"/>
    <property type="match status" value="1"/>
</dbReference>
<accession>A0A5P8P2Y4</accession>
<dbReference type="GO" id="GO:0017148">
    <property type="term" value="P:negative regulation of translation"/>
    <property type="evidence" value="ECO:0007669"/>
    <property type="project" value="UniProtKB-UniRule"/>
</dbReference>